<keyword evidence="4" id="KW-0472">Membrane</keyword>
<dbReference type="SUPFAM" id="SSF55785">
    <property type="entry name" value="PYP-like sensor domain (PAS domain)"/>
    <property type="match status" value="1"/>
</dbReference>
<dbReference type="Gene3D" id="3.30.450.20">
    <property type="entry name" value="PAS domain"/>
    <property type="match status" value="1"/>
</dbReference>
<keyword evidence="3" id="KW-0807">Transducer</keyword>
<feature type="domain" description="HAMP" evidence="7">
    <location>
        <begin position="618"/>
        <end position="670"/>
    </location>
</feature>
<feature type="transmembrane region" description="Helical" evidence="4">
    <location>
        <begin position="190"/>
        <end position="211"/>
    </location>
</feature>
<dbReference type="PANTHER" id="PTHR43531">
    <property type="entry name" value="PROTEIN ICFG"/>
    <property type="match status" value="1"/>
</dbReference>
<evidence type="ECO:0000259" key="7">
    <source>
        <dbReference type="PROSITE" id="PS50885"/>
    </source>
</evidence>
<proteinExistence type="inferred from homology"/>
<dbReference type="PROSITE" id="PS50112">
    <property type="entry name" value="PAS"/>
    <property type="match status" value="1"/>
</dbReference>
<dbReference type="Pfam" id="PF00015">
    <property type="entry name" value="MCPsignal"/>
    <property type="match status" value="1"/>
</dbReference>
<dbReference type="InterPro" id="IPR004089">
    <property type="entry name" value="MCPsignal_dom"/>
</dbReference>
<comment type="similarity">
    <text evidence="2">Belongs to the methyl-accepting chemotaxis (MCP) protein family.</text>
</comment>
<dbReference type="Gene3D" id="1.10.287.950">
    <property type="entry name" value="Methyl-accepting chemotaxis protein"/>
    <property type="match status" value="1"/>
</dbReference>
<keyword evidence="1" id="KW-0488">Methylation</keyword>
<dbReference type="Gene3D" id="6.10.340.10">
    <property type="match status" value="1"/>
</dbReference>
<keyword evidence="4" id="KW-0812">Transmembrane</keyword>
<dbReference type="Proteomes" id="UP000615755">
    <property type="component" value="Unassembled WGS sequence"/>
</dbReference>
<evidence type="ECO:0000313" key="8">
    <source>
        <dbReference type="EMBL" id="MBE0367938.1"/>
    </source>
</evidence>
<evidence type="ECO:0000256" key="1">
    <source>
        <dbReference type="ARBA" id="ARBA00022481"/>
    </source>
</evidence>
<evidence type="ECO:0000256" key="3">
    <source>
        <dbReference type="PROSITE-ProRule" id="PRU00284"/>
    </source>
</evidence>
<dbReference type="SUPFAM" id="SSF58104">
    <property type="entry name" value="Methyl-accepting chemotaxis protein (MCP) signaling domain"/>
    <property type="match status" value="1"/>
</dbReference>
<evidence type="ECO:0000259" key="5">
    <source>
        <dbReference type="PROSITE" id="PS50111"/>
    </source>
</evidence>
<evidence type="ECO:0000313" key="9">
    <source>
        <dbReference type="Proteomes" id="UP000615755"/>
    </source>
</evidence>
<dbReference type="InterPro" id="IPR035965">
    <property type="entry name" value="PAS-like_dom_sf"/>
</dbReference>
<dbReference type="EMBL" id="AQGV01000012">
    <property type="protein sequence ID" value="MBE0367938.1"/>
    <property type="molecule type" value="Genomic_DNA"/>
</dbReference>
<dbReference type="SMART" id="SM00283">
    <property type="entry name" value="MA"/>
    <property type="match status" value="1"/>
</dbReference>
<gene>
    <name evidence="8" type="primary">mcp</name>
    <name evidence="8" type="ORF">PAUR_a1417</name>
</gene>
<keyword evidence="9" id="KW-1185">Reference proteome</keyword>
<dbReference type="InterPro" id="IPR051310">
    <property type="entry name" value="MCP_chemotaxis"/>
</dbReference>
<evidence type="ECO:0000256" key="4">
    <source>
        <dbReference type="SAM" id="Phobius"/>
    </source>
</evidence>
<evidence type="ECO:0000259" key="6">
    <source>
        <dbReference type="PROSITE" id="PS50112"/>
    </source>
</evidence>
<dbReference type="Pfam" id="PF00672">
    <property type="entry name" value="HAMP"/>
    <property type="match status" value="1"/>
</dbReference>
<dbReference type="SUPFAM" id="SSF158472">
    <property type="entry name" value="HAMP domain-like"/>
    <property type="match status" value="1"/>
</dbReference>
<dbReference type="CDD" id="cd11386">
    <property type="entry name" value="MCP_signal"/>
    <property type="match status" value="1"/>
</dbReference>
<dbReference type="RefSeq" id="WP_192507299.1">
    <property type="nucleotide sequence ID" value="NZ_AQGV01000012.1"/>
</dbReference>
<dbReference type="Pfam" id="PF18947">
    <property type="entry name" value="HAMP_2"/>
    <property type="match status" value="3"/>
</dbReference>
<evidence type="ECO:0000256" key="2">
    <source>
        <dbReference type="ARBA" id="ARBA00029447"/>
    </source>
</evidence>
<dbReference type="PROSITE" id="PS50111">
    <property type="entry name" value="CHEMOTAXIS_TRANSDUC_2"/>
    <property type="match status" value="1"/>
</dbReference>
<name>A0ABR9EDY1_9GAMM</name>
<comment type="caution">
    <text evidence="8">The sequence shown here is derived from an EMBL/GenBank/DDBJ whole genome shotgun (WGS) entry which is preliminary data.</text>
</comment>
<feature type="domain" description="Methyl-accepting transducer" evidence="5">
    <location>
        <begin position="675"/>
        <end position="904"/>
    </location>
</feature>
<dbReference type="CDD" id="cd06225">
    <property type="entry name" value="HAMP"/>
    <property type="match status" value="1"/>
</dbReference>
<dbReference type="PROSITE" id="PS50885">
    <property type="entry name" value="HAMP"/>
    <property type="match status" value="2"/>
</dbReference>
<dbReference type="SMART" id="SM00304">
    <property type="entry name" value="HAMP"/>
    <property type="match status" value="4"/>
</dbReference>
<keyword evidence="4" id="KW-1133">Transmembrane helix</keyword>
<feature type="domain" description="PAS" evidence="6">
    <location>
        <begin position="276"/>
        <end position="311"/>
    </location>
</feature>
<accession>A0ABR9EDY1</accession>
<sequence length="919" mass="100299">MNSVKAKLMLCVISGMSIILIGALVTLFLVKNVAAELDSLINNELSTRQQVGLISSQFKTQVQEWKNVLIRGSEPEQYEKYWLRFEKNEQLIQDNIKVLLDTHTLPDSIIHQLASFQKEHKKLGVLYRVGLNEYSASLFNTQIGDKAVKGIDRLSAKLLGDINVAITHLVSDRSVALTAKKEQVLFQSMVMMFILSSVILLLMTLFIQRLITHPIRQASSIAEQIASGNLANDIHGHDNDEIGLLLNNLNTMQQNLLAMTDDLKLQMVQQQTQAQENGRIKQALDNAAAPVMLSDGNGKIIYSNHQCERLFLRYKDQIKATQPNVTSLNEANVEHFFDQQSCYDTLRDAHTHQVECEVNYQSVIFNVVAGPVFDEEKHLLGIVYELSDLTEQRYAEEQVGKIIQSASQGQLATRLDSTEFTGFMHTLAKSINSLLDAIALPIKQTKDTLNLIAIGQVPDAIHGDYSGEFLEINHSLKTATGAINALIADTNMLMEAASQGELSKRADIDLHQGDFQSIVKGFNTTLDVIVEPVRLTADYLDLIAKGQLPTDISNSYQGDFLQIKNSLTTSIDAIKSMVKDTTELAQAASKGQLEQRVDASKHQGEFSVIVGGINSTIDAISKPLHECKSVMHALSEGNLTQLVEGEYQGDFNTLKHSVNTSVSNLAKMVSQIRTTANTINGSANGIKLGMNDLSARTESQAASIEQTTASMSDITHTVSINSKDAHSAASLATEADKQAQQGGELVHSTVNAMKEISNSSNEISSIIEVINEIAFQTNLLALNAAVEAARAGESGRGFAVVAAEVRELAQRSANASKEISTLLNDSAMKVDHGVQLVTESGQTLGHIVSSIKQLSQLMENIALASTEQSNGVGQVNVAIKQMDGIIQKNTMLVETANSSSNSLSHQANELNRFMSGFEV</sequence>
<dbReference type="Gene3D" id="1.20.120.1530">
    <property type="match status" value="1"/>
</dbReference>
<dbReference type="InterPro" id="IPR000014">
    <property type="entry name" value="PAS"/>
</dbReference>
<reference evidence="8 9" key="1">
    <citation type="submission" date="2015-03" db="EMBL/GenBank/DDBJ databases">
        <title>Genome sequence of Pseudoalteromonas aurantia.</title>
        <authorList>
            <person name="Xie B.-B."/>
            <person name="Rong J.-C."/>
            <person name="Qin Q.-L."/>
            <person name="Zhang Y.-Z."/>
        </authorList>
    </citation>
    <scope>NUCLEOTIDE SEQUENCE [LARGE SCALE GENOMIC DNA]</scope>
    <source>
        <strain evidence="8 9">208</strain>
    </source>
</reference>
<protein>
    <submittedName>
        <fullName evidence="8">Methyl-accepting chemotaxis protein</fullName>
    </submittedName>
</protein>
<feature type="domain" description="HAMP" evidence="7">
    <location>
        <begin position="209"/>
        <end position="261"/>
    </location>
</feature>
<dbReference type="InterPro" id="IPR003660">
    <property type="entry name" value="HAMP_dom"/>
</dbReference>
<dbReference type="PANTHER" id="PTHR43531:SF14">
    <property type="entry name" value="METHYL-ACCEPTING CHEMOTAXIS PROTEIN I-RELATED"/>
    <property type="match status" value="1"/>
</dbReference>
<organism evidence="8 9">
    <name type="scientific">Pseudoalteromonas aurantia 208</name>
    <dbReference type="NCBI Taxonomy" id="1314867"/>
    <lineage>
        <taxon>Bacteria</taxon>
        <taxon>Pseudomonadati</taxon>
        <taxon>Pseudomonadota</taxon>
        <taxon>Gammaproteobacteria</taxon>
        <taxon>Alteromonadales</taxon>
        <taxon>Pseudoalteromonadaceae</taxon>
        <taxon>Pseudoalteromonas</taxon>
    </lineage>
</organism>
<feature type="transmembrane region" description="Helical" evidence="4">
    <location>
        <begin position="6"/>
        <end position="30"/>
    </location>
</feature>